<feature type="region of interest" description="Disordered" evidence="1">
    <location>
        <begin position="223"/>
        <end position="282"/>
    </location>
</feature>
<dbReference type="OMA" id="SCILYHA"/>
<dbReference type="Proteomes" id="UP000594263">
    <property type="component" value="Unplaced"/>
</dbReference>
<sequence length="282" mass="31904">MEEGLISICWDDVTCPICLDFPHNCVLLRCSSYNNGCRPFVCGTDHMLSNCLDRFRNAHGMSSETKSLATSSTEEIQPVMTETTDKPLCPLCRGIVTGWVVVDVARTHLDVKKRTCEELRCSFTGSYVELQKHAQQEHPHACPNKIDPARQLDWENFQQSSEIIDVLSTIHSEVPRGVVLGDYVIEYDDNDSGDEYEDFPGDDGSWWTSCILYQVFDNMRSSRNRRRSSARASTRGSRHSETSNSDEGSVMSVEFEVDEADAPPAPSRSSSGRLSRRRRFRF</sequence>
<proteinExistence type="predicted"/>
<dbReference type="PANTHER" id="PTHR31197">
    <property type="entry name" value="OS01G0612600 PROTEIN"/>
    <property type="match status" value="1"/>
</dbReference>
<evidence type="ECO:0000313" key="2">
    <source>
        <dbReference type="EnsemblPlants" id="Kaladp0081s0335.1.v1.1"/>
    </source>
</evidence>
<organism evidence="2 3">
    <name type="scientific">Kalanchoe fedtschenkoi</name>
    <name type="common">Lavender scallops</name>
    <name type="synonym">South American air plant</name>
    <dbReference type="NCBI Taxonomy" id="63787"/>
    <lineage>
        <taxon>Eukaryota</taxon>
        <taxon>Viridiplantae</taxon>
        <taxon>Streptophyta</taxon>
        <taxon>Embryophyta</taxon>
        <taxon>Tracheophyta</taxon>
        <taxon>Spermatophyta</taxon>
        <taxon>Magnoliopsida</taxon>
        <taxon>eudicotyledons</taxon>
        <taxon>Gunneridae</taxon>
        <taxon>Pentapetalae</taxon>
        <taxon>Saxifragales</taxon>
        <taxon>Crassulaceae</taxon>
        <taxon>Kalanchoe</taxon>
    </lineage>
</organism>
<reference evidence="2" key="1">
    <citation type="submission" date="2021-01" db="UniProtKB">
        <authorList>
            <consortium name="EnsemblPlants"/>
        </authorList>
    </citation>
    <scope>IDENTIFICATION</scope>
</reference>
<accession>A0A7N0URY5</accession>
<evidence type="ECO:0000313" key="3">
    <source>
        <dbReference type="Proteomes" id="UP000594263"/>
    </source>
</evidence>
<name>A0A7N0URY5_KALFE</name>
<dbReference type="EnsemblPlants" id="Kaladp0081s0335.1.v1.1">
    <property type="protein sequence ID" value="Kaladp0081s0335.1.v1.1"/>
    <property type="gene ID" value="Kaladp0081s0335.v1.1"/>
</dbReference>
<dbReference type="Pfam" id="PF07800">
    <property type="entry name" value="DUF1644"/>
    <property type="match status" value="1"/>
</dbReference>
<dbReference type="AlphaFoldDB" id="A0A7N0URY5"/>
<dbReference type="InterPro" id="IPR012866">
    <property type="entry name" value="DUF1644"/>
</dbReference>
<protein>
    <submittedName>
        <fullName evidence="2">Uncharacterized protein</fullName>
    </submittedName>
</protein>
<evidence type="ECO:0000256" key="1">
    <source>
        <dbReference type="SAM" id="MobiDB-lite"/>
    </source>
</evidence>
<dbReference type="PANTHER" id="PTHR31197:SF4">
    <property type="entry name" value="OS02G0150900 PROTEIN"/>
    <property type="match status" value="1"/>
</dbReference>
<dbReference type="Gramene" id="Kaladp0081s0335.1.v1.1">
    <property type="protein sequence ID" value="Kaladp0081s0335.1.v1.1"/>
    <property type="gene ID" value="Kaladp0081s0335.v1.1"/>
</dbReference>
<keyword evidence="3" id="KW-1185">Reference proteome</keyword>